<feature type="domain" description="ER-bound oxygenase mpaB/mpaB'/Rubber oxygenase catalytic" evidence="1">
    <location>
        <begin position="15"/>
        <end position="251"/>
    </location>
</feature>
<accession>A0A418XYV7</accession>
<keyword evidence="3" id="KW-1185">Reference proteome</keyword>
<dbReference type="Pfam" id="PF09995">
    <property type="entry name" value="MPAB_Lcp_cat"/>
    <property type="match status" value="1"/>
</dbReference>
<organism evidence="2 3">
    <name type="scientific">Alcanivorax profundi</name>
    <dbReference type="NCBI Taxonomy" id="2338368"/>
    <lineage>
        <taxon>Bacteria</taxon>
        <taxon>Pseudomonadati</taxon>
        <taxon>Pseudomonadota</taxon>
        <taxon>Gammaproteobacteria</taxon>
        <taxon>Oceanospirillales</taxon>
        <taxon>Alcanivoracaceae</taxon>
        <taxon>Alcanivorax</taxon>
    </lineage>
</organism>
<dbReference type="AlphaFoldDB" id="A0A418XYV7"/>
<evidence type="ECO:0000313" key="3">
    <source>
        <dbReference type="Proteomes" id="UP000283734"/>
    </source>
</evidence>
<dbReference type="PANTHER" id="PTHR36151:SF3">
    <property type="entry name" value="ER-BOUND OXYGENASE MPAB_MPAB'_RUBBER OXYGENASE CATALYTIC DOMAIN-CONTAINING PROTEIN"/>
    <property type="match status" value="1"/>
</dbReference>
<evidence type="ECO:0000313" key="2">
    <source>
        <dbReference type="EMBL" id="RJG18177.1"/>
    </source>
</evidence>
<dbReference type="EMBL" id="QYYA01000002">
    <property type="protein sequence ID" value="RJG18177.1"/>
    <property type="molecule type" value="Genomic_DNA"/>
</dbReference>
<dbReference type="OrthoDB" id="3456672at2"/>
<name>A0A418XYV7_9GAMM</name>
<reference evidence="2 3" key="1">
    <citation type="submission" date="2018-09" db="EMBL/GenBank/DDBJ databases">
        <title>Alcanivorax profundi sp. nov., isolated from 1000 m-depth seawater of the Mariana Trench.</title>
        <authorList>
            <person name="Liu J."/>
        </authorList>
    </citation>
    <scope>NUCLEOTIDE SEQUENCE [LARGE SCALE GENOMIC DNA]</scope>
    <source>
        <strain evidence="2 3">MTEO17</strain>
    </source>
</reference>
<dbReference type="InterPro" id="IPR018713">
    <property type="entry name" value="MPAB/Lcp_cat_dom"/>
</dbReference>
<dbReference type="GO" id="GO:0016491">
    <property type="term" value="F:oxidoreductase activity"/>
    <property type="evidence" value="ECO:0007669"/>
    <property type="project" value="InterPro"/>
</dbReference>
<protein>
    <submittedName>
        <fullName evidence="2">DUF2236 domain-containing protein</fullName>
    </submittedName>
</protein>
<sequence>MTQEQTVLGPDSLMWKYFGDSRVLMLLPSTTTLQVAHPGIGAGVEQHSAYKEDPWGRAERSLALLWPVLYNTAEGVRDFGTRLREMHRSIKGTDFNGKPYHALNPELYTWVHITTYYGMLYLARFNGDKLSEADKEQLFQEWLQFGRQMGIRDKDMPATRAAYWAYLDDTIRHRLQENPATEYVGHRGYYTNQPKPPGMKVSDGRWKMYQYVVGSMTWHLKKGFFPKAYRERFGIRWNWWDKTLFQLISLTFRAVWPLLPEKSRWVPQAWSAIQDARQFPQNYGGEASLKVARAS</sequence>
<gene>
    <name evidence="2" type="ORF">D4A39_06765</name>
</gene>
<dbReference type="PANTHER" id="PTHR36151">
    <property type="entry name" value="BLR2777 PROTEIN"/>
    <property type="match status" value="1"/>
</dbReference>
<comment type="caution">
    <text evidence="2">The sequence shown here is derived from an EMBL/GenBank/DDBJ whole genome shotgun (WGS) entry which is preliminary data.</text>
</comment>
<dbReference type="Proteomes" id="UP000283734">
    <property type="component" value="Unassembled WGS sequence"/>
</dbReference>
<proteinExistence type="predicted"/>
<evidence type="ECO:0000259" key="1">
    <source>
        <dbReference type="Pfam" id="PF09995"/>
    </source>
</evidence>
<dbReference type="RefSeq" id="WP_022984859.1">
    <property type="nucleotide sequence ID" value="NZ_CAXGPP010000010.1"/>
</dbReference>